<feature type="chain" id="PRO_5016356617" evidence="8">
    <location>
        <begin position="26"/>
        <end position="680"/>
    </location>
</feature>
<feature type="signal peptide" evidence="8">
    <location>
        <begin position="1"/>
        <end position="25"/>
    </location>
</feature>
<keyword evidence="4" id="KW-0378">Hydrolase</keyword>
<dbReference type="InterPro" id="IPR008753">
    <property type="entry name" value="Peptidase_M13_N"/>
</dbReference>
<protein>
    <submittedName>
        <fullName evidence="11">Putative endopeptidase</fullName>
    </submittedName>
</protein>
<dbReference type="GO" id="GO:0016485">
    <property type="term" value="P:protein processing"/>
    <property type="evidence" value="ECO:0007669"/>
    <property type="project" value="TreeGrafter"/>
</dbReference>
<keyword evidence="2" id="KW-0645">Protease</keyword>
<dbReference type="PANTHER" id="PTHR11733:SF240">
    <property type="entry name" value="GH14155P-RELATED"/>
    <property type="match status" value="1"/>
</dbReference>
<evidence type="ECO:0000256" key="6">
    <source>
        <dbReference type="ARBA" id="ARBA00023049"/>
    </source>
</evidence>
<dbReference type="PRINTS" id="PR00786">
    <property type="entry name" value="NEPRILYSIN"/>
</dbReference>
<comment type="cofactor">
    <cofactor evidence="1">
        <name>Zn(2+)</name>
        <dbReference type="ChEBI" id="CHEBI:29105"/>
    </cofactor>
</comment>
<dbReference type="InterPro" id="IPR000718">
    <property type="entry name" value="Peptidase_M13"/>
</dbReference>
<feature type="compositionally biased region" description="Basic and acidic residues" evidence="7">
    <location>
        <begin position="54"/>
        <end position="64"/>
    </location>
</feature>
<evidence type="ECO:0000256" key="7">
    <source>
        <dbReference type="SAM" id="MobiDB-lite"/>
    </source>
</evidence>
<dbReference type="InterPro" id="IPR018497">
    <property type="entry name" value="Peptidase_M13_C"/>
</dbReference>
<evidence type="ECO:0000313" key="12">
    <source>
        <dbReference type="Proteomes" id="UP000245720"/>
    </source>
</evidence>
<dbReference type="Gene3D" id="3.40.390.10">
    <property type="entry name" value="Collagenase (Catalytic Domain)"/>
    <property type="match status" value="1"/>
</dbReference>
<dbReference type="GO" id="GO:0005886">
    <property type="term" value="C:plasma membrane"/>
    <property type="evidence" value="ECO:0007669"/>
    <property type="project" value="TreeGrafter"/>
</dbReference>
<organism evidence="11 12">
    <name type="scientific">Ruminococcus flavefaciens</name>
    <dbReference type="NCBI Taxonomy" id="1265"/>
    <lineage>
        <taxon>Bacteria</taxon>
        <taxon>Bacillati</taxon>
        <taxon>Bacillota</taxon>
        <taxon>Clostridia</taxon>
        <taxon>Eubacteriales</taxon>
        <taxon>Oscillospiraceae</taxon>
        <taxon>Ruminococcus</taxon>
    </lineage>
</organism>
<dbReference type="GO" id="GO:0046872">
    <property type="term" value="F:metal ion binding"/>
    <property type="evidence" value="ECO:0007669"/>
    <property type="project" value="UniProtKB-KW"/>
</dbReference>
<dbReference type="Proteomes" id="UP000245720">
    <property type="component" value="Unassembled WGS sequence"/>
</dbReference>
<comment type="caution">
    <text evidence="11">The sequence shown here is derived from an EMBL/GenBank/DDBJ whole genome shotgun (WGS) entry which is preliminary data.</text>
</comment>
<dbReference type="PANTHER" id="PTHR11733">
    <property type="entry name" value="ZINC METALLOPROTEASE FAMILY M13 NEPRILYSIN-RELATED"/>
    <property type="match status" value="1"/>
</dbReference>
<feature type="region of interest" description="Disordered" evidence="7">
    <location>
        <begin position="24"/>
        <end position="64"/>
    </location>
</feature>
<keyword evidence="5" id="KW-0862">Zinc</keyword>
<evidence type="ECO:0000256" key="3">
    <source>
        <dbReference type="ARBA" id="ARBA00022723"/>
    </source>
</evidence>
<evidence type="ECO:0000256" key="8">
    <source>
        <dbReference type="SAM" id="SignalP"/>
    </source>
</evidence>
<dbReference type="EMBL" id="QGDI01000001">
    <property type="protein sequence ID" value="PWJ15578.1"/>
    <property type="molecule type" value="Genomic_DNA"/>
</dbReference>
<dbReference type="Pfam" id="PF05649">
    <property type="entry name" value="Peptidase_M13_N"/>
    <property type="match status" value="1"/>
</dbReference>
<dbReference type="Pfam" id="PF01431">
    <property type="entry name" value="Peptidase_M13"/>
    <property type="match status" value="1"/>
</dbReference>
<evidence type="ECO:0000259" key="10">
    <source>
        <dbReference type="Pfam" id="PF05649"/>
    </source>
</evidence>
<name>A0A315Y6F8_RUMFL</name>
<evidence type="ECO:0000313" key="11">
    <source>
        <dbReference type="EMBL" id="PWJ15578.1"/>
    </source>
</evidence>
<evidence type="ECO:0000259" key="9">
    <source>
        <dbReference type="Pfam" id="PF01431"/>
    </source>
</evidence>
<dbReference type="SUPFAM" id="SSF55486">
    <property type="entry name" value="Metalloproteases ('zincins'), catalytic domain"/>
    <property type="match status" value="1"/>
</dbReference>
<dbReference type="AlphaFoldDB" id="A0A315Y6F8"/>
<dbReference type="InterPro" id="IPR042089">
    <property type="entry name" value="Peptidase_M13_dom_2"/>
</dbReference>
<keyword evidence="6" id="KW-0482">Metalloprotease</keyword>
<feature type="domain" description="Peptidase M13 N-terminal" evidence="10">
    <location>
        <begin position="64"/>
        <end position="429"/>
    </location>
</feature>
<dbReference type="Gene3D" id="1.10.1380.10">
    <property type="entry name" value="Neutral endopeptidase , domain2"/>
    <property type="match status" value="1"/>
</dbReference>
<evidence type="ECO:0000256" key="2">
    <source>
        <dbReference type="ARBA" id="ARBA00022670"/>
    </source>
</evidence>
<evidence type="ECO:0000256" key="1">
    <source>
        <dbReference type="ARBA" id="ARBA00001947"/>
    </source>
</evidence>
<evidence type="ECO:0000256" key="4">
    <source>
        <dbReference type="ARBA" id="ARBA00022801"/>
    </source>
</evidence>
<reference evidence="11 12" key="1">
    <citation type="submission" date="2018-05" db="EMBL/GenBank/DDBJ databases">
        <title>The Hungate 1000. A catalogue of reference genomes from the rumen microbiome.</title>
        <authorList>
            <person name="Kelly W."/>
        </authorList>
    </citation>
    <scope>NUCLEOTIDE SEQUENCE [LARGE SCALE GENOMIC DNA]</scope>
    <source>
        <strain evidence="11 12">SAb67</strain>
    </source>
</reference>
<dbReference type="CDD" id="cd08662">
    <property type="entry name" value="M13"/>
    <property type="match status" value="1"/>
</dbReference>
<proteinExistence type="predicted"/>
<dbReference type="RefSeq" id="WP_181380203.1">
    <property type="nucleotide sequence ID" value="NZ_QGDI01000001.1"/>
</dbReference>
<accession>A0A315Y6F8</accession>
<gene>
    <name evidence="11" type="ORF">IE37_00482</name>
</gene>
<feature type="domain" description="Peptidase M13 C-terminal" evidence="9">
    <location>
        <begin position="488"/>
        <end position="677"/>
    </location>
</feature>
<dbReference type="PROSITE" id="PS51885">
    <property type="entry name" value="NEPRILYSIN"/>
    <property type="match status" value="1"/>
</dbReference>
<evidence type="ECO:0000256" key="5">
    <source>
        <dbReference type="ARBA" id="ARBA00022833"/>
    </source>
</evidence>
<dbReference type="GO" id="GO:0004222">
    <property type="term" value="F:metalloendopeptidase activity"/>
    <property type="evidence" value="ECO:0007669"/>
    <property type="project" value="InterPro"/>
</dbReference>
<keyword evidence="8" id="KW-0732">Signal</keyword>
<sequence>MQKHKKLLALILAAMLTASAVSCSAASKKESSKDSSTSSVDGGEKDDSAEDDKAEEKNKGDIRPQDDFYGYVNYKTLTEAEIPYGSDAVTPFEPADGKDPVEELIKEIAADNTKFEAGSNEQLVHDIYHQALDYKDDGTAEKEIMGNCDRILAAENINDLFDIWGDLVLNYGSQSMFSFEVMHDYYDGTRYALYLYPVMAFLGTPIKDIAEDSAKCDSANDFARDMMRVMGDDYDTADEKGRQMVYLGLDIAKHTDVDMKFDMDRILDLKETSFDELDSIMSNYDGSFADLFLGSATKKGDGIYIADKEQLAAINDLMTEEHLEQWKTYILSSYLGSVGSYIRESNDILSDYNPESKEVKEDLAAASIAPLLSSQISEIYAQKYYTPEIDKAIHSIFDEIIGSYRELIEGADWLSADTRKALRKKLDGILLITTGEYHETDPKDAKLVGRDYYETTKNMVRYMNNKKMELFGSPMDREKPLMTADTVNAQYLPCNSINITVAIMQPPFFDPNMSDAENLGALGSVVAHEIGHAFDSNCIKYNSDGILDPEWINEADRKVLEERADALSDYYSNYTIMEVFHVDGKSTNGENYADLSAMECITNIIDDPEELKKLFRRYAEIWCGLEVDSSAVERLTTDEHSPGKVRVNAVLASNSKFNEVYDIKEGDGMYVAPEERVSRW</sequence>
<keyword evidence="3" id="KW-0479">Metal-binding</keyword>
<dbReference type="PROSITE" id="PS51257">
    <property type="entry name" value="PROKAR_LIPOPROTEIN"/>
    <property type="match status" value="1"/>
</dbReference>
<dbReference type="InterPro" id="IPR024079">
    <property type="entry name" value="MetalloPept_cat_dom_sf"/>
</dbReference>